<organism evidence="1">
    <name type="scientific">marine sediment metagenome</name>
    <dbReference type="NCBI Taxonomy" id="412755"/>
    <lineage>
        <taxon>unclassified sequences</taxon>
        <taxon>metagenomes</taxon>
        <taxon>ecological metagenomes</taxon>
    </lineage>
</organism>
<protein>
    <submittedName>
        <fullName evidence="1">Uncharacterized protein</fullName>
    </submittedName>
</protein>
<comment type="caution">
    <text evidence="1">The sequence shown here is derived from an EMBL/GenBank/DDBJ whole genome shotgun (WGS) entry which is preliminary data.</text>
</comment>
<dbReference type="EMBL" id="LAZR01008449">
    <property type="protein sequence ID" value="KKM78694.1"/>
    <property type="molecule type" value="Genomic_DNA"/>
</dbReference>
<evidence type="ECO:0000313" key="1">
    <source>
        <dbReference type="EMBL" id="KKM78694.1"/>
    </source>
</evidence>
<gene>
    <name evidence="1" type="ORF">LCGC14_1357430</name>
</gene>
<sequence>MNQNKLEMKFTKEEISLCRQVAKKHRLKIEYGDWYWSSAYPKILLAMDYGFKPTEQEFAGVFKIWTISDCLEFLNKHGWNAVTLSWRMEQIGDKPEIAYCEIIHDNFYEAEEKKALNHVKDFETKTLFAACLKAVLAVLEEKSK</sequence>
<accession>A0A0F9K926</accession>
<dbReference type="AlphaFoldDB" id="A0A0F9K926"/>
<name>A0A0F9K926_9ZZZZ</name>
<proteinExistence type="predicted"/>
<reference evidence="1" key="1">
    <citation type="journal article" date="2015" name="Nature">
        <title>Complex archaea that bridge the gap between prokaryotes and eukaryotes.</title>
        <authorList>
            <person name="Spang A."/>
            <person name="Saw J.H."/>
            <person name="Jorgensen S.L."/>
            <person name="Zaremba-Niedzwiedzka K."/>
            <person name="Martijn J."/>
            <person name="Lind A.E."/>
            <person name="van Eijk R."/>
            <person name="Schleper C."/>
            <person name="Guy L."/>
            <person name="Ettema T.J."/>
        </authorList>
    </citation>
    <scope>NUCLEOTIDE SEQUENCE</scope>
</reference>